<evidence type="ECO:0000256" key="1">
    <source>
        <dbReference type="SAM" id="Phobius"/>
    </source>
</evidence>
<feature type="transmembrane region" description="Helical" evidence="1">
    <location>
        <begin position="332"/>
        <end position="351"/>
    </location>
</feature>
<sequence length="545" mass="62795">MPRFLLLSIKLVLLPLIFYFIFFLILTYPLITRFSTHLFTDAGDGLQNVWNLWWVNKAITQLHTSPWYTNYLHYPSGTSLLAHTLNAFNGLLSIPLLKFFTLVKTHNIIVIFSFVMAGLTAFWLCWYFTKSLPASYIGGYIFTFSSYHFTHTTGLLQQVSLEWLPLFILSWYIFINKPSLLSAHICALTLFLLILVDYYFFFYSLLIGIILLIFHLLQKAKQFISSIKIIHIIVFITTFSLTSGVLLFSFFKLLSSDVLMGIHDAKAYSLDLLALFIPGGFWRFASLTKLYWSELSARNIAEESVYIGISVTILLVYLWFNRKKLSINVSPWYFILIFFAILSLGPVLHIWGKEIPVIPMPYTYLEKIIPVVKQSGVPIRMTVIVTLVAALLSSIAASLLLKKKLYPELFFLLLLLFIEYLPKQIVTTKPSVPTYIDVLKNAPGNTGIIDLVSDPHWSLYYQTIHQKPLAFGYISRLPYSVYLKDQEIDTALKLNDYQKLCQNYRIRYLLTPNQVASLKSLYDDGKVRLYDLGGKFCEALPKNKY</sequence>
<evidence type="ECO:0000313" key="3">
    <source>
        <dbReference type="Proteomes" id="UP000176253"/>
    </source>
</evidence>
<dbReference type="AlphaFoldDB" id="A0A1F5ZZX9"/>
<feature type="transmembrane region" description="Helical" evidence="1">
    <location>
        <begin position="229"/>
        <end position="252"/>
    </location>
</feature>
<feature type="transmembrane region" description="Helical" evidence="1">
    <location>
        <begin position="304"/>
        <end position="320"/>
    </location>
</feature>
<keyword evidence="1" id="KW-0812">Transmembrane</keyword>
<feature type="transmembrane region" description="Helical" evidence="1">
    <location>
        <begin position="200"/>
        <end position="217"/>
    </location>
</feature>
<feature type="transmembrane region" description="Helical" evidence="1">
    <location>
        <begin position="135"/>
        <end position="156"/>
    </location>
</feature>
<feature type="transmembrane region" description="Helical" evidence="1">
    <location>
        <begin position="108"/>
        <end position="129"/>
    </location>
</feature>
<accession>A0A1F5ZZX9</accession>
<dbReference type="STRING" id="1798383.A3D78_05075"/>
<feature type="transmembrane region" description="Helical" evidence="1">
    <location>
        <begin position="80"/>
        <end position="101"/>
    </location>
</feature>
<gene>
    <name evidence="2" type="ORF">A3D78_05075</name>
</gene>
<keyword evidence="1" id="KW-1133">Transmembrane helix</keyword>
<evidence type="ECO:0008006" key="4">
    <source>
        <dbReference type="Google" id="ProtNLM"/>
    </source>
</evidence>
<proteinExistence type="predicted"/>
<reference evidence="2 3" key="1">
    <citation type="journal article" date="2016" name="Nat. Commun.">
        <title>Thousands of microbial genomes shed light on interconnected biogeochemical processes in an aquifer system.</title>
        <authorList>
            <person name="Anantharaman K."/>
            <person name="Brown C.T."/>
            <person name="Hug L.A."/>
            <person name="Sharon I."/>
            <person name="Castelle C.J."/>
            <person name="Probst A.J."/>
            <person name="Thomas B.C."/>
            <person name="Singh A."/>
            <person name="Wilkins M.J."/>
            <person name="Karaoz U."/>
            <person name="Brodie E.L."/>
            <person name="Williams K.H."/>
            <person name="Hubbard S.S."/>
            <person name="Banfield J.F."/>
        </authorList>
    </citation>
    <scope>NUCLEOTIDE SEQUENCE [LARGE SCALE GENOMIC DNA]</scope>
</reference>
<evidence type="ECO:0000313" key="2">
    <source>
        <dbReference type="EMBL" id="OGG17597.1"/>
    </source>
</evidence>
<keyword evidence="1" id="KW-0472">Membrane</keyword>
<protein>
    <recommendedName>
        <fullName evidence="4">Membrane protein 6-pyruvoyl-tetrahydropterin synthase-related domain-containing protein</fullName>
    </recommendedName>
</protein>
<feature type="transmembrane region" description="Helical" evidence="1">
    <location>
        <begin position="377"/>
        <end position="399"/>
    </location>
</feature>
<dbReference type="EMBL" id="MFJM01000031">
    <property type="protein sequence ID" value="OGG17597.1"/>
    <property type="molecule type" value="Genomic_DNA"/>
</dbReference>
<organism evidence="2 3">
    <name type="scientific">Candidatus Gottesmanbacteria bacterium RIFCSPHIGHO2_02_FULL_39_14</name>
    <dbReference type="NCBI Taxonomy" id="1798383"/>
    <lineage>
        <taxon>Bacteria</taxon>
        <taxon>Candidatus Gottesmaniibacteriota</taxon>
    </lineage>
</organism>
<name>A0A1F5ZZX9_9BACT</name>
<dbReference type="Proteomes" id="UP000176253">
    <property type="component" value="Unassembled WGS sequence"/>
</dbReference>
<feature type="transmembrane region" description="Helical" evidence="1">
    <location>
        <begin position="168"/>
        <end position="194"/>
    </location>
</feature>
<feature type="transmembrane region" description="Helical" evidence="1">
    <location>
        <begin position="12"/>
        <end position="31"/>
    </location>
</feature>
<comment type="caution">
    <text evidence="2">The sequence shown here is derived from an EMBL/GenBank/DDBJ whole genome shotgun (WGS) entry which is preliminary data.</text>
</comment>